<dbReference type="GO" id="GO:0004714">
    <property type="term" value="F:transmembrane receptor protein tyrosine kinase activity"/>
    <property type="evidence" value="ECO:0007669"/>
    <property type="project" value="UniProtKB-EC"/>
</dbReference>
<feature type="domain" description="Protein kinase" evidence="24">
    <location>
        <begin position="906"/>
        <end position="1178"/>
    </location>
</feature>
<keyword evidence="3" id="KW-0597">Phosphoprotein</keyword>
<keyword evidence="26" id="KW-1185">Reference proteome</keyword>
<dbReference type="InterPro" id="IPR000719">
    <property type="entry name" value="Prot_kinase_dom"/>
</dbReference>
<comment type="function">
    <text evidence="19">Receptor for basic fibroblast growth factor.</text>
</comment>
<feature type="transmembrane region" description="Helical" evidence="22">
    <location>
        <begin position="1101"/>
        <end position="1119"/>
    </location>
</feature>
<keyword evidence="17" id="KW-0393">Immunoglobulin domain</keyword>
<dbReference type="EC" id="2.7.10.1" evidence="2"/>
<dbReference type="PANTHER" id="PTHR24416:SF489">
    <property type="entry name" value="PROTEIN KINASE DOMAIN-CONTAINING PROTEIN"/>
    <property type="match status" value="1"/>
</dbReference>
<dbReference type="InterPro" id="IPR017441">
    <property type="entry name" value="Protein_kinase_ATP_BS"/>
</dbReference>
<organism evidence="25 26">
    <name type="scientific">Mizuhopecten yessoensis</name>
    <name type="common">Japanese scallop</name>
    <name type="synonym">Patinopecten yessoensis</name>
    <dbReference type="NCBI Taxonomy" id="6573"/>
    <lineage>
        <taxon>Eukaryota</taxon>
        <taxon>Metazoa</taxon>
        <taxon>Spiralia</taxon>
        <taxon>Lophotrochozoa</taxon>
        <taxon>Mollusca</taxon>
        <taxon>Bivalvia</taxon>
        <taxon>Autobranchia</taxon>
        <taxon>Pteriomorphia</taxon>
        <taxon>Pectinida</taxon>
        <taxon>Pectinoidea</taxon>
        <taxon>Pectinidae</taxon>
        <taxon>Mizuhopecten</taxon>
    </lineage>
</organism>
<dbReference type="SUPFAM" id="SSF53822">
    <property type="entry name" value="Periplasmic binding protein-like I"/>
    <property type="match status" value="1"/>
</dbReference>
<keyword evidence="10 20" id="KW-0067">ATP-binding</keyword>
<feature type="transmembrane region" description="Helical" evidence="22">
    <location>
        <begin position="842"/>
        <end position="866"/>
    </location>
</feature>
<dbReference type="GO" id="GO:0043235">
    <property type="term" value="C:receptor complex"/>
    <property type="evidence" value="ECO:0007669"/>
    <property type="project" value="TreeGrafter"/>
</dbReference>
<evidence type="ECO:0000256" key="11">
    <source>
        <dbReference type="ARBA" id="ARBA00022989"/>
    </source>
</evidence>
<keyword evidence="13" id="KW-0829">Tyrosine-protein kinase</keyword>
<dbReference type="CDD" id="cd00192">
    <property type="entry name" value="PTKc"/>
    <property type="match status" value="1"/>
</dbReference>
<dbReference type="STRING" id="6573.A0A210QN36"/>
<gene>
    <name evidence="25" type="ORF">KP79_PYT14118</name>
</gene>
<comment type="caution">
    <text evidence="25">The sequence shown here is derived from an EMBL/GenBank/DDBJ whole genome shotgun (WGS) entry which is preliminary data.</text>
</comment>
<dbReference type="InterPro" id="IPR011009">
    <property type="entry name" value="Kinase-like_dom_sf"/>
</dbReference>
<dbReference type="GO" id="GO:0007169">
    <property type="term" value="P:cell surface receptor protein tyrosine kinase signaling pathway"/>
    <property type="evidence" value="ECO:0007669"/>
    <property type="project" value="TreeGrafter"/>
</dbReference>
<keyword evidence="12 22" id="KW-0472">Membrane</keyword>
<keyword evidence="6 23" id="KW-0732">Signal</keyword>
<dbReference type="PROSITE" id="PS50011">
    <property type="entry name" value="PROTEIN_KINASE_DOM"/>
    <property type="match status" value="1"/>
</dbReference>
<evidence type="ECO:0000256" key="1">
    <source>
        <dbReference type="ARBA" id="ARBA00004167"/>
    </source>
</evidence>
<keyword evidence="9" id="KW-0418">Kinase</keyword>
<keyword evidence="16" id="KW-0325">Glycoprotein</keyword>
<evidence type="ECO:0000256" key="13">
    <source>
        <dbReference type="ARBA" id="ARBA00023137"/>
    </source>
</evidence>
<dbReference type="Pfam" id="PF07714">
    <property type="entry name" value="PK_Tyr_Ser-Thr"/>
    <property type="match status" value="1"/>
</dbReference>
<dbReference type="SMART" id="SM00219">
    <property type="entry name" value="TyrKc"/>
    <property type="match status" value="1"/>
</dbReference>
<evidence type="ECO:0000256" key="10">
    <source>
        <dbReference type="ARBA" id="ARBA00022840"/>
    </source>
</evidence>
<evidence type="ECO:0000256" key="21">
    <source>
        <dbReference type="SAM" id="MobiDB-lite"/>
    </source>
</evidence>
<dbReference type="PROSITE" id="PS00107">
    <property type="entry name" value="PROTEIN_KINASE_ATP"/>
    <property type="match status" value="1"/>
</dbReference>
<dbReference type="InterPro" id="IPR008266">
    <property type="entry name" value="Tyr_kinase_AS"/>
</dbReference>
<accession>A0A210QN36</accession>
<evidence type="ECO:0000256" key="5">
    <source>
        <dbReference type="ARBA" id="ARBA00022692"/>
    </source>
</evidence>
<name>A0A210QN36_MIZYE</name>
<feature type="binding site" evidence="20">
    <location>
        <position position="938"/>
    </location>
    <ligand>
        <name>ATP</name>
        <dbReference type="ChEBI" id="CHEBI:30616"/>
    </ligand>
</feature>
<evidence type="ECO:0000256" key="6">
    <source>
        <dbReference type="ARBA" id="ARBA00022729"/>
    </source>
</evidence>
<dbReference type="InterPro" id="IPR001828">
    <property type="entry name" value="ANF_lig-bd_rcpt"/>
</dbReference>
<evidence type="ECO:0000256" key="23">
    <source>
        <dbReference type="SAM" id="SignalP"/>
    </source>
</evidence>
<evidence type="ECO:0000259" key="24">
    <source>
        <dbReference type="PROSITE" id="PS50011"/>
    </source>
</evidence>
<dbReference type="Gene3D" id="3.30.200.20">
    <property type="entry name" value="Phosphorylase Kinase, domain 1"/>
    <property type="match status" value="1"/>
</dbReference>
<feature type="region of interest" description="Disordered" evidence="21">
    <location>
        <begin position="1287"/>
        <end position="1320"/>
    </location>
</feature>
<keyword evidence="4" id="KW-0808">Transferase</keyword>
<keyword evidence="5 22" id="KW-0812">Transmembrane</keyword>
<comment type="subcellular location">
    <subcellularLocation>
        <location evidence="1">Membrane</location>
        <topology evidence="1">Single-pass membrane protein</topology>
    </subcellularLocation>
</comment>
<keyword evidence="11 22" id="KW-1133">Transmembrane helix</keyword>
<dbReference type="FunFam" id="1.10.510.10:FF:001227">
    <property type="entry name" value="Tyrosine-protein kinase receptor"/>
    <property type="match status" value="1"/>
</dbReference>
<evidence type="ECO:0000256" key="16">
    <source>
        <dbReference type="ARBA" id="ARBA00023180"/>
    </source>
</evidence>
<evidence type="ECO:0000256" key="18">
    <source>
        <dbReference type="ARBA" id="ARBA00051243"/>
    </source>
</evidence>
<protein>
    <recommendedName>
        <fullName evidence="2">receptor protein-tyrosine kinase</fullName>
        <ecNumber evidence="2">2.7.10.1</ecNumber>
    </recommendedName>
</protein>
<dbReference type="EMBL" id="NEDP02002762">
    <property type="protein sequence ID" value="OWF50160.1"/>
    <property type="molecule type" value="Genomic_DNA"/>
</dbReference>
<proteinExistence type="predicted"/>
<dbReference type="Gene3D" id="1.10.510.10">
    <property type="entry name" value="Transferase(Phosphotransferase) domain 1"/>
    <property type="match status" value="1"/>
</dbReference>
<dbReference type="InterPro" id="IPR020635">
    <property type="entry name" value="Tyr_kinase_cat_dom"/>
</dbReference>
<dbReference type="PANTHER" id="PTHR24416">
    <property type="entry name" value="TYROSINE-PROTEIN KINASE RECEPTOR"/>
    <property type="match status" value="1"/>
</dbReference>
<reference evidence="25 26" key="1">
    <citation type="journal article" date="2017" name="Nat. Ecol. Evol.">
        <title>Scallop genome provides insights into evolution of bilaterian karyotype and development.</title>
        <authorList>
            <person name="Wang S."/>
            <person name="Zhang J."/>
            <person name="Jiao W."/>
            <person name="Li J."/>
            <person name="Xun X."/>
            <person name="Sun Y."/>
            <person name="Guo X."/>
            <person name="Huan P."/>
            <person name="Dong B."/>
            <person name="Zhang L."/>
            <person name="Hu X."/>
            <person name="Sun X."/>
            <person name="Wang J."/>
            <person name="Zhao C."/>
            <person name="Wang Y."/>
            <person name="Wang D."/>
            <person name="Huang X."/>
            <person name="Wang R."/>
            <person name="Lv J."/>
            <person name="Li Y."/>
            <person name="Zhang Z."/>
            <person name="Liu B."/>
            <person name="Lu W."/>
            <person name="Hui Y."/>
            <person name="Liang J."/>
            <person name="Zhou Z."/>
            <person name="Hou R."/>
            <person name="Li X."/>
            <person name="Liu Y."/>
            <person name="Li H."/>
            <person name="Ning X."/>
            <person name="Lin Y."/>
            <person name="Zhao L."/>
            <person name="Xing Q."/>
            <person name="Dou J."/>
            <person name="Li Y."/>
            <person name="Mao J."/>
            <person name="Guo H."/>
            <person name="Dou H."/>
            <person name="Li T."/>
            <person name="Mu C."/>
            <person name="Jiang W."/>
            <person name="Fu Q."/>
            <person name="Fu X."/>
            <person name="Miao Y."/>
            <person name="Liu J."/>
            <person name="Yu Q."/>
            <person name="Li R."/>
            <person name="Liao H."/>
            <person name="Li X."/>
            <person name="Kong Y."/>
            <person name="Jiang Z."/>
            <person name="Chourrout D."/>
            <person name="Li R."/>
            <person name="Bao Z."/>
        </authorList>
    </citation>
    <scope>NUCLEOTIDE SEQUENCE [LARGE SCALE GENOMIC DNA]</scope>
    <source>
        <strain evidence="25 26">PY_sf001</strain>
    </source>
</reference>
<dbReference type="OrthoDB" id="73209at2759"/>
<evidence type="ECO:0000256" key="7">
    <source>
        <dbReference type="ARBA" id="ARBA00022737"/>
    </source>
</evidence>
<dbReference type="Proteomes" id="UP000242188">
    <property type="component" value="Unassembled WGS sequence"/>
</dbReference>
<dbReference type="PRINTS" id="PR00109">
    <property type="entry name" value="TYRKINASE"/>
</dbReference>
<dbReference type="CDD" id="cd06366">
    <property type="entry name" value="PBP1_GABAb_receptor"/>
    <property type="match status" value="1"/>
</dbReference>
<keyword evidence="7" id="KW-0677">Repeat</keyword>
<dbReference type="GO" id="GO:0005886">
    <property type="term" value="C:plasma membrane"/>
    <property type="evidence" value="ECO:0007669"/>
    <property type="project" value="TreeGrafter"/>
</dbReference>
<dbReference type="Pfam" id="PF01094">
    <property type="entry name" value="ANF_receptor"/>
    <property type="match status" value="1"/>
</dbReference>
<evidence type="ECO:0000256" key="2">
    <source>
        <dbReference type="ARBA" id="ARBA00011902"/>
    </source>
</evidence>
<comment type="catalytic activity">
    <reaction evidence="18">
        <text>L-tyrosyl-[protein] + ATP = O-phospho-L-tyrosyl-[protein] + ADP + H(+)</text>
        <dbReference type="Rhea" id="RHEA:10596"/>
        <dbReference type="Rhea" id="RHEA-COMP:10136"/>
        <dbReference type="Rhea" id="RHEA-COMP:20101"/>
        <dbReference type="ChEBI" id="CHEBI:15378"/>
        <dbReference type="ChEBI" id="CHEBI:30616"/>
        <dbReference type="ChEBI" id="CHEBI:46858"/>
        <dbReference type="ChEBI" id="CHEBI:61978"/>
        <dbReference type="ChEBI" id="CHEBI:456216"/>
        <dbReference type="EC" id="2.7.10.1"/>
    </reaction>
</comment>
<evidence type="ECO:0000256" key="17">
    <source>
        <dbReference type="ARBA" id="ARBA00023319"/>
    </source>
</evidence>
<keyword evidence="8 20" id="KW-0547">Nucleotide-binding</keyword>
<feature type="chain" id="PRO_5013278858" description="receptor protein-tyrosine kinase" evidence="23">
    <location>
        <begin position="31"/>
        <end position="1352"/>
    </location>
</feature>
<keyword evidence="15 25" id="KW-0675">Receptor</keyword>
<feature type="signal peptide" evidence="23">
    <location>
        <begin position="1"/>
        <end position="30"/>
    </location>
</feature>
<evidence type="ECO:0000256" key="15">
    <source>
        <dbReference type="ARBA" id="ARBA00023170"/>
    </source>
</evidence>
<sequence length="1352" mass="153094">MFNTAIVTMATPGFGVHVILLLSWLPILLAMEPSHCLKNQGIINRREMYYNGKSLTIMLESSHSVSQNITNHMLKALLTEVVGYQRVQIQNVFSNTLNTTAILNRMSGCYNTGCTTKLKSVVPRTMINIEVPVVAGFLTDQWSQAGTVVSVGALGPLGRPGWYIADYTVNKLWETRQIAGHWRSLLIEDVTKIFSMSDQLLVLRNLTKKSNGGYLCDFHGCVQGIYYGPRCPQTDQSTCAVLLASYPDWNKNVLIGQVEKLDLLVNIAWLGDHYWQYISDQVEQQRPVLLFGLHPDIIALGTDFTRIRFPTCRTLPTNFPSGCDYETNQFTKFMWSKIKTNAPEAYYVISKFKFEQLEFESLLKNYSISKSVSSVACDWLSHNKHKWMSWIPKTLSMKRKIYLLGFFPITGVQWTQPGLVQGAQLAINRVNKDAGVLPNHDLELIIVDSQCKADVAMREYIKYIHNSTNLAIAGVLGPACSDEAESIASLSKHFYMFTVSYSAEASSLSDRVTYPYFYRTIPQISVHKYVYEQFFSKLKWRQVGALAEAGQELPEYHLLLQDYLQKSGVKVVIRHDIVQTHDRSYDVTQIFADLRARNVKIIVADFYVGAARAIMCEAYRQRMTAHEGYVWFLPSLWYSFGWWQVYHGANDIPCTTQQMLYAIDGHFILSKTFADSDQTVIMGNFTVGTFKKQYAERVGKAKVKPSPYANYVYDAVWVYALGLSKLLSSQPGALELLHQKSTADTLVQYFNETNFPGVSGRVRFEGGDRPGQIQIMQFFHNITRVVGKYTPGIPVGAGTLDLYQSHIKWLTPGGQTPSDGQPEEKQCVIEDFREMFSVSCEMSIVIANVIGFGVFVILVVFVLVVIKFRFDKKMRSTHYRMKELGLLSQDFSCLSLDEWEVRRDNVVLNRKLGEGAFGTVFGGETYQEEEGWVPVAVKTLKIGSRVEEKIDFLTESEIMKRFSHPNIVKLLGVCTRGEPVLAIMEYHLHGDLKTYLLSRRSLVGQATREAEDISPERLTQMVLDVTSGLKYIHDLRYVHRDLACRNCLVHANQTVKIGDFGMTRTLIESDYYRFTKKGMLPVRWMSPESLWDGMFTSKSDIWSFGILVFEVVTFGSFPYQGLSNTQVLEFVKKGNRLILPGNCPEDLCDFIHSCLSYEANDRPDIEDIFDKLAKDPSFIQPCLDAPTTSVVIEDMESMELVNASCQSTITKSHSVLPTLLNRLSQTSQDVKRLSAGSQGNKLSTPTKLSIKTFVPSIFTRSRSNSLDLVAQSPCKKDLYNQFEEIQDQESPENFETSLKSNHNSHEIHGDSGYSHYHLLSPGERGDSTSDYFSDYSKDQLTVLEMCETVTSV</sequence>
<evidence type="ECO:0000313" key="25">
    <source>
        <dbReference type="EMBL" id="OWF50160.1"/>
    </source>
</evidence>
<evidence type="ECO:0000256" key="20">
    <source>
        <dbReference type="PROSITE-ProRule" id="PRU10141"/>
    </source>
</evidence>
<dbReference type="Gene3D" id="3.40.50.2300">
    <property type="match status" value="2"/>
</dbReference>
<keyword evidence="14" id="KW-1015">Disulfide bond</keyword>
<dbReference type="InterPro" id="IPR028082">
    <property type="entry name" value="Peripla_BP_I"/>
</dbReference>
<evidence type="ECO:0000256" key="14">
    <source>
        <dbReference type="ARBA" id="ARBA00023157"/>
    </source>
</evidence>
<evidence type="ECO:0000313" key="26">
    <source>
        <dbReference type="Proteomes" id="UP000242188"/>
    </source>
</evidence>
<evidence type="ECO:0000256" key="4">
    <source>
        <dbReference type="ARBA" id="ARBA00022679"/>
    </source>
</evidence>
<evidence type="ECO:0000256" key="19">
    <source>
        <dbReference type="ARBA" id="ARBA00056965"/>
    </source>
</evidence>
<evidence type="ECO:0000256" key="9">
    <source>
        <dbReference type="ARBA" id="ARBA00022777"/>
    </source>
</evidence>
<dbReference type="InterPro" id="IPR050122">
    <property type="entry name" value="RTK"/>
</dbReference>
<dbReference type="SUPFAM" id="SSF56112">
    <property type="entry name" value="Protein kinase-like (PK-like)"/>
    <property type="match status" value="1"/>
</dbReference>
<evidence type="ECO:0000256" key="8">
    <source>
        <dbReference type="ARBA" id="ARBA00022741"/>
    </source>
</evidence>
<dbReference type="PROSITE" id="PS00109">
    <property type="entry name" value="PROTEIN_KINASE_TYR"/>
    <property type="match status" value="1"/>
</dbReference>
<evidence type="ECO:0000256" key="3">
    <source>
        <dbReference type="ARBA" id="ARBA00022553"/>
    </source>
</evidence>
<dbReference type="InterPro" id="IPR001245">
    <property type="entry name" value="Ser-Thr/Tyr_kinase_cat_dom"/>
</dbReference>
<dbReference type="FunFam" id="3.30.200.20:FF:000593">
    <property type="entry name" value="Predicted protein"/>
    <property type="match status" value="1"/>
</dbReference>
<dbReference type="GO" id="GO:0005524">
    <property type="term" value="F:ATP binding"/>
    <property type="evidence" value="ECO:0007669"/>
    <property type="project" value="UniProtKB-UniRule"/>
</dbReference>
<evidence type="ECO:0000256" key="22">
    <source>
        <dbReference type="SAM" id="Phobius"/>
    </source>
</evidence>
<evidence type="ECO:0000256" key="12">
    <source>
        <dbReference type="ARBA" id="ARBA00023136"/>
    </source>
</evidence>